<sequence>MNKAFGSQRNTLENFSNFERQVLGANGPPRIVNSSGQYNAVQFPTFEIIRRGDHFIRRGSYRIRHTGVTIRRTDTLGEWEMLIRCGIRNVKCFRTTVFATKITQQKQTVTARPKENIQDFSISPRLIATKFGRSRSQCAYTNLRVRVISYHFLQTNLASLWISSAGRRRRISNTISCGRDSIFVAICIFAATRTKKKFKNQS</sequence>
<accession>A0A022Q5Q2</accession>
<name>A0A022Q5Q2_ERYGU</name>
<organism evidence="1 2">
    <name type="scientific">Erythranthe guttata</name>
    <name type="common">Yellow monkey flower</name>
    <name type="synonym">Mimulus guttatus</name>
    <dbReference type="NCBI Taxonomy" id="4155"/>
    <lineage>
        <taxon>Eukaryota</taxon>
        <taxon>Viridiplantae</taxon>
        <taxon>Streptophyta</taxon>
        <taxon>Embryophyta</taxon>
        <taxon>Tracheophyta</taxon>
        <taxon>Spermatophyta</taxon>
        <taxon>Magnoliopsida</taxon>
        <taxon>eudicotyledons</taxon>
        <taxon>Gunneridae</taxon>
        <taxon>Pentapetalae</taxon>
        <taxon>asterids</taxon>
        <taxon>lamiids</taxon>
        <taxon>Lamiales</taxon>
        <taxon>Phrymaceae</taxon>
        <taxon>Erythranthe</taxon>
    </lineage>
</organism>
<dbReference type="AlphaFoldDB" id="A0A022Q5Q2"/>
<evidence type="ECO:0000313" key="2">
    <source>
        <dbReference type="Proteomes" id="UP000030748"/>
    </source>
</evidence>
<gene>
    <name evidence="1" type="ORF">MIMGU_mgv1a014062mg</name>
</gene>
<protein>
    <submittedName>
        <fullName evidence="1">Uncharacterized protein</fullName>
    </submittedName>
</protein>
<keyword evidence="2" id="KW-1185">Reference proteome</keyword>
<reference evidence="1 2" key="1">
    <citation type="journal article" date="2013" name="Proc. Natl. Acad. Sci. U.S.A.">
        <title>Fine-scale variation in meiotic recombination in Mimulus inferred from population shotgun sequencing.</title>
        <authorList>
            <person name="Hellsten U."/>
            <person name="Wright K.M."/>
            <person name="Jenkins J."/>
            <person name="Shu S."/>
            <person name="Yuan Y."/>
            <person name="Wessler S.R."/>
            <person name="Schmutz J."/>
            <person name="Willis J.H."/>
            <person name="Rokhsar D.S."/>
        </authorList>
    </citation>
    <scope>NUCLEOTIDE SEQUENCE [LARGE SCALE GENOMIC DNA]</scope>
    <source>
        <strain evidence="2">cv. DUN x IM62</strain>
    </source>
</reference>
<proteinExistence type="predicted"/>
<dbReference type="EMBL" id="KI632162">
    <property type="protein sequence ID" value="EYU23316.1"/>
    <property type="molecule type" value="Genomic_DNA"/>
</dbReference>
<dbReference type="Proteomes" id="UP000030748">
    <property type="component" value="Unassembled WGS sequence"/>
</dbReference>
<evidence type="ECO:0000313" key="1">
    <source>
        <dbReference type="EMBL" id="EYU23316.1"/>
    </source>
</evidence>